<feature type="transmembrane region" description="Helical" evidence="26">
    <location>
        <begin position="479"/>
        <end position="497"/>
    </location>
</feature>
<evidence type="ECO:0000256" key="1">
    <source>
        <dbReference type="ARBA" id="ARBA00004432"/>
    </source>
</evidence>
<keyword evidence="11 26" id="KW-0472">Membrane</keyword>
<evidence type="ECO:0000256" key="25">
    <source>
        <dbReference type="ARBA" id="ARBA00081925"/>
    </source>
</evidence>
<evidence type="ECO:0000259" key="27">
    <source>
        <dbReference type="PROSITE" id="PS50850"/>
    </source>
</evidence>
<evidence type="ECO:0000256" key="7">
    <source>
        <dbReference type="ARBA" id="ARBA00022692"/>
    </source>
</evidence>
<comment type="function">
    <text evidence="21">Receptor for CM101, a polysaccharide produced by group B Streptococcus with antipathoangiogenic properties.</text>
</comment>
<evidence type="ECO:0000256" key="20">
    <source>
        <dbReference type="ARBA" id="ARBA00051612"/>
    </source>
</evidence>
<evidence type="ECO:0000256" key="12">
    <source>
        <dbReference type="ARBA" id="ARBA00023180"/>
    </source>
</evidence>
<evidence type="ECO:0000256" key="18">
    <source>
        <dbReference type="ARBA" id="ARBA00051403"/>
    </source>
</evidence>
<feature type="transmembrane region" description="Helical" evidence="26">
    <location>
        <begin position="62"/>
        <end position="82"/>
    </location>
</feature>
<keyword evidence="29" id="KW-1185">Reference proteome</keyword>
<organism evidence="28 29">
    <name type="scientific">Pseudolycoriella hygida</name>
    <dbReference type="NCBI Taxonomy" id="35572"/>
    <lineage>
        <taxon>Eukaryota</taxon>
        <taxon>Metazoa</taxon>
        <taxon>Ecdysozoa</taxon>
        <taxon>Arthropoda</taxon>
        <taxon>Hexapoda</taxon>
        <taxon>Insecta</taxon>
        <taxon>Pterygota</taxon>
        <taxon>Neoptera</taxon>
        <taxon>Endopterygota</taxon>
        <taxon>Diptera</taxon>
        <taxon>Nematocera</taxon>
        <taxon>Sciaroidea</taxon>
        <taxon>Sciaridae</taxon>
        <taxon>Pseudolycoriella</taxon>
    </lineage>
</organism>
<comment type="catalytic activity">
    <reaction evidence="19">
        <text>L-glutamate(out) = L-glutamate(in)</text>
        <dbReference type="Rhea" id="RHEA:66336"/>
        <dbReference type="ChEBI" id="CHEBI:29985"/>
    </reaction>
    <physiologicalReaction direction="left-to-right" evidence="19">
        <dbReference type="Rhea" id="RHEA:66337"/>
    </physiologicalReaction>
</comment>
<keyword evidence="8" id="KW-0769">Symport</keyword>
<evidence type="ECO:0000256" key="16">
    <source>
        <dbReference type="ARBA" id="ARBA00050554"/>
    </source>
</evidence>
<feature type="transmembrane region" description="Helical" evidence="26">
    <location>
        <begin position="130"/>
        <end position="150"/>
    </location>
</feature>
<keyword evidence="7 26" id="KW-0812">Transmembrane</keyword>
<feature type="transmembrane region" description="Helical" evidence="26">
    <location>
        <begin position="223"/>
        <end position="243"/>
    </location>
</feature>
<comment type="catalytic activity">
    <reaction evidence="18">
        <text>N-acetyl-L-aspartyl-L-glutamate(out) = N-acetyl-L-aspartyl-L-glutamate(in)</text>
        <dbReference type="Rhea" id="RHEA:72599"/>
        <dbReference type="ChEBI" id="CHEBI:76931"/>
    </reaction>
    <physiologicalReaction direction="left-to-right" evidence="18">
        <dbReference type="Rhea" id="RHEA:72600"/>
    </physiologicalReaction>
</comment>
<evidence type="ECO:0000313" key="29">
    <source>
        <dbReference type="Proteomes" id="UP001151699"/>
    </source>
</evidence>
<evidence type="ECO:0000256" key="21">
    <source>
        <dbReference type="ARBA" id="ARBA00056891"/>
    </source>
</evidence>
<sequence>MRKKFKIFPLPSNENFQPQVKNTAVDINQTVDNDAKNSKSNICDSNVDPMPTTWKFWQKRRYLVILMAFFGFCNVYTLRVNLSVGIVAMTENRTVHYENGTVGYVITKLMTMSFGGQEQYFQWNSKEQGLILSSFFYGYILTQFIGGYFGAKIGGSLVFGVGIFATSVLTLLTPLAARAGFEVLMAVRIIEGIFEGVTFPCIQDVWSRWAPPQERSRASSISYAGTYAGTVIAMPLSGVLAAALGWESLFYVFGAIGCIWFTAWMLIVKRGPELDPYISKEELDYIQSSLGSLDRNENASVPWKSIFTSKAVFAICVSHTAETWGLYTFITQLPTFLRDAMNYDLGKTGFLSALPYLAMGVLLLVFGYFADLFQIKGYLTTTQVRRYFNCLGFLAQGFFMLLAAYLLHPVWSLVSIILAVGLGALAWCGFSINALDIAPNYASIIFGIQNTFGTLPGIISPTLTGFLVQHKTAEEWRMVFYITAAVYAIGTVVYWFWCSGELQPWAKESLNKNGTNKESNDP</sequence>
<dbReference type="AlphaFoldDB" id="A0A9Q0MS96"/>
<comment type="catalytic activity">
    <reaction evidence="20">
        <text>D-glucuronate(out) + H(+)(out) = D-glucuronate(in) + H(+)(in)</text>
        <dbReference type="Rhea" id="RHEA:72591"/>
        <dbReference type="ChEBI" id="CHEBI:15378"/>
        <dbReference type="ChEBI" id="CHEBI:58720"/>
    </reaction>
    <physiologicalReaction direction="left-to-right" evidence="20">
        <dbReference type="Rhea" id="RHEA:72592"/>
    </physiologicalReaction>
</comment>
<evidence type="ECO:0000256" key="11">
    <source>
        <dbReference type="ARBA" id="ARBA00023136"/>
    </source>
</evidence>
<dbReference type="Proteomes" id="UP001151699">
    <property type="component" value="Chromosome C"/>
</dbReference>
<comment type="catalytic activity">
    <reaction evidence="17">
        <text>N-acetylneuraminate(in) + H(+)(in) = N-acetylneuraminate(out) + H(+)(out)</text>
        <dbReference type="Rhea" id="RHEA:28987"/>
        <dbReference type="ChEBI" id="CHEBI:15378"/>
        <dbReference type="ChEBI" id="CHEBI:35418"/>
    </reaction>
    <physiologicalReaction direction="right-to-left" evidence="17">
        <dbReference type="Rhea" id="RHEA:28989"/>
    </physiologicalReaction>
</comment>
<keyword evidence="5" id="KW-0813">Transport</keyword>
<comment type="catalytic activity">
    <reaction evidence="15">
        <text>2 nitrate(out) + H(+)(out) = 2 nitrate(in) + H(+)(in)</text>
        <dbReference type="Rhea" id="RHEA:71539"/>
        <dbReference type="ChEBI" id="CHEBI:15378"/>
        <dbReference type="ChEBI" id="CHEBI:17632"/>
    </reaction>
    <physiologicalReaction direction="left-to-right" evidence="15">
        <dbReference type="Rhea" id="RHEA:71540"/>
    </physiologicalReaction>
</comment>
<dbReference type="InterPro" id="IPR036259">
    <property type="entry name" value="MFS_trans_sf"/>
</dbReference>
<evidence type="ECO:0000256" key="17">
    <source>
        <dbReference type="ARBA" id="ARBA00050625"/>
    </source>
</evidence>
<dbReference type="Pfam" id="PF07690">
    <property type="entry name" value="MFS_1"/>
    <property type="match status" value="1"/>
</dbReference>
<feature type="transmembrane region" description="Helical" evidence="26">
    <location>
        <begin position="311"/>
        <end position="330"/>
    </location>
</feature>
<name>A0A9Q0MS96_9DIPT</name>
<comment type="caution">
    <text evidence="28">The sequence shown here is derived from an EMBL/GenBank/DDBJ whole genome shotgun (WGS) entry which is preliminary data.</text>
</comment>
<proteinExistence type="predicted"/>
<dbReference type="FunFam" id="1.20.1250.20:FF:000003">
    <property type="entry name" value="Solute carrier family 17 member 3"/>
    <property type="match status" value="1"/>
</dbReference>
<feature type="transmembrane region" description="Helical" evidence="26">
    <location>
        <begin position="387"/>
        <end position="407"/>
    </location>
</feature>
<dbReference type="OrthoDB" id="2985014at2759"/>
<dbReference type="CDD" id="cd17318">
    <property type="entry name" value="MFS_SLC17"/>
    <property type="match status" value="1"/>
</dbReference>
<evidence type="ECO:0000256" key="9">
    <source>
        <dbReference type="ARBA" id="ARBA00022989"/>
    </source>
</evidence>
<feature type="transmembrane region" description="Helical" evidence="26">
    <location>
        <begin position="157"/>
        <end position="177"/>
    </location>
</feature>
<feature type="transmembrane region" description="Helical" evidence="26">
    <location>
        <begin position="413"/>
        <end position="434"/>
    </location>
</feature>
<keyword evidence="6" id="KW-1003">Cell membrane</keyword>
<evidence type="ECO:0000256" key="19">
    <source>
        <dbReference type="ARBA" id="ARBA00051447"/>
    </source>
</evidence>
<dbReference type="InterPro" id="IPR050382">
    <property type="entry name" value="MFS_Na/Anion_cotransporter"/>
</dbReference>
<dbReference type="GO" id="GO:0006820">
    <property type="term" value="P:monoatomic anion transport"/>
    <property type="evidence" value="ECO:0007669"/>
    <property type="project" value="TreeGrafter"/>
</dbReference>
<evidence type="ECO:0000256" key="24">
    <source>
        <dbReference type="ARBA" id="ARBA00081195"/>
    </source>
</evidence>
<comment type="subcellular location">
    <subcellularLocation>
        <location evidence="2">Basolateral cell membrane</location>
        <topology evidence="2">Multi-pass membrane protein</topology>
    </subcellularLocation>
    <subcellularLocation>
        <location evidence="3">Cytoplasmic vesicle</location>
        <location evidence="3">Secretory vesicle membrane</location>
        <topology evidence="3">Multi-pass membrane protein</topology>
    </subcellularLocation>
    <subcellularLocation>
        <location evidence="1">Cytoplasmic vesicle</location>
        <location evidence="1">Secretory vesicle</location>
        <location evidence="1">Synaptic vesicle membrane</location>
    </subcellularLocation>
    <subcellularLocation>
        <location evidence="4">Lysosome membrane</location>
    </subcellularLocation>
</comment>
<evidence type="ECO:0000256" key="3">
    <source>
        <dbReference type="ARBA" id="ARBA00004638"/>
    </source>
</evidence>
<evidence type="ECO:0000256" key="13">
    <source>
        <dbReference type="ARBA" id="ARBA00023228"/>
    </source>
</evidence>
<evidence type="ECO:0000256" key="15">
    <source>
        <dbReference type="ARBA" id="ARBA00050101"/>
    </source>
</evidence>
<evidence type="ECO:0000313" key="28">
    <source>
        <dbReference type="EMBL" id="KAJ6635377.1"/>
    </source>
</evidence>
<dbReference type="PANTHER" id="PTHR11662:SF455">
    <property type="entry name" value="GH23975P"/>
    <property type="match status" value="1"/>
</dbReference>
<dbReference type="FunFam" id="1.20.1250.20:FF:000067">
    <property type="entry name" value="sialin isoform X2"/>
    <property type="match status" value="1"/>
</dbReference>
<keyword evidence="12" id="KW-0325">Glycoprotein</keyword>
<comment type="catalytic activity">
    <reaction evidence="16">
        <text>L-aspartate(out) = L-aspartate(in)</text>
        <dbReference type="Rhea" id="RHEA:66332"/>
        <dbReference type="ChEBI" id="CHEBI:29991"/>
    </reaction>
    <physiologicalReaction direction="left-to-right" evidence="16">
        <dbReference type="Rhea" id="RHEA:66333"/>
    </physiologicalReaction>
</comment>
<evidence type="ECO:0000256" key="10">
    <source>
        <dbReference type="ARBA" id="ARBA00023018"/>
    </source>
</evidence>
<dbReference type="GO" id="GO:0046942">
    <property type="term" value="P:carboxylic acid transport"/>
    <property type="evidence" value="ECO:0007669"/>
    <property type="project" value="UniProtKB-ARBA"/>
</dbReference>
<feature type="transmembrane region" description="Helical" evidence="26">
    <location>
        <begin position="441"/>
        <end position="459"/>
    </location>
</feature>
<dbReference type="SUPFAM" id="SSF103473">
    <property type="entry name" value="MFS general substrate transporter"/>
    <property type="match status" value="1"/>
</dbReference>
<dbReference type="InterPro" id="IPR011701">
    <property type="entry name" value="MFS"/>
</dbReference>
<keyword evidence="9 26" id="KW-1133">Transmembrane helix</keyword>
<accession>A0A9Q0MS96</accession>
<evidence type="ECO:0000256" key="8">
    <source>
        <dbReference type="ARBA" id="ARBA00022847"/>
    </source>
</evidence>
<feature type="transmembrane region" description="Helical" evidence="26">
    <location>
        <begin position="350"/>
        <end position="375"/>
    </location>
</feature>
<protein>
    <recommendedName>
        <fullName evidence="22">Sialin</fullName>
    </recommendedName>
    <alternativeName>
        <fullName evidence="25">H(+)/nitrate cotransporter</fullName>
    </alternativeName>
    <alternativeName>
        <fullName evidence="23">H(+)/sialic acid cotransporter</fullName>
    </alternativeName>
    <alternativeName>
        <fullName evidence="24">Vesicular excitatory amino acid transporter</fullName>
    </alternativeName>
</protein>
<feature type="transmembrane region" description="Helical" evidence="26">
    <location>
        <begin position="249"/>
        <end position="268"/>
    </location>
</feature>
<evidence type="ECO:0000256" key="22">
    <source>
        <dbReference type="ARBA" id="ARBA00069713"/>
    </source>
</evidence>
<evidence type="ECO:0000256" key="4">
    <source>
        <dbReference type="ARBA" id="ARBA00004656"/>
    </source>
</evidence>
<feature type="domain" description="Major facilitator superfamily (MFS) profile" evidence="27">
    <location>
        <begin position="63"/>
        <end position="502"/>
    </location>
</feature>
<reference evidence="28" key="1">
    <citation type="submission" date="2022-07" db="EMBL/GenBank/DDBJ databases">
        <authorList>
            <person name="Trinca V."/>
            <person name="Uliana J.V.C."/>
            <person name="Torres T.T."/>
            <person name="Ward R.J."/>
            <person name="Monesi N."/>
        </authorList>
    </citation>
    <scope>NUCLEOTIDE SEQUENCE</scope>
    <source>
        <strain evidence="28">HSMRA1968</strain>
        <tissue evidence="28">Whole embryos</tissue>
    </source>
</reference>
<dbReference type="GO" id="GO:0030672">
    <property type="term" value="C:synaptic vesicle membrane"/>
    <property type="evidence" value="ECO:0007669"/>
    <property type="project" value="UniProtKB-SubCell"/>
</dbReference>
<evidence type="ECO:0000256" key="26">
    <source>
        <dbReference type="SAM" id="Phobius"/>
    </source>
</evidence>
<gene>
    <name evidence="28" type="primary">slc17a7_2</name>
    <name evidence="28" type="ORF">Bhyg_13962</name>
</gene>
<dbReference type="GO" id="GO:0015293">
    <property type="term" value="F:symporter activity"/>
    <property type="evidence" value="ECO:0007669"/>
    <property type="project" value="UniProtKB-KW"/>
</dbReference>
<keyword evidence="14" id="KW-0968">Cytoplasmic vesicle</keyword>
<keyword evidence="13" id="KW-0458">Lysosome</keyword>
<dbReference type="Gene3D" id="1.20.1250.20">
    <property type="entry name" value="MFS general substrate transporter like domains"/>
    <property type="match status" value="2"/>
</dbReference>
<dbReference type="PROSITE" id="PS50850">
    <property type="entry name" value="MFS"/>
    <property type="match status" value="1"/>
</dbReference>
<dbReference type="GO" id="GO:0005765">
    <property type="term" value="C:lysosomal membrane"/>
    <property type="evidence" value="ECO:0007669"/>
    <property type="project" value="UniProtKB-SubCell"/>
</dbReference>
<evidence type="ECO:0000256" key="6">
    <source>
        <dbReference type="ARBA" id="ARBA00022475"/>
    </source>
</evidence>
<evidence type="ECO:0000256" key="23">
    <source>
        <dbReference type="ARBA" id="ARBA00080244"/>
    </source>
</evidence>
<evidence type="ECO:0000256" key="2">
    <source>
        <dbReference type="ARBA" id="ARBA00004554"/>
    </source>
</evidence>
<dbReference type="InterPro" id="IPR020846">
    <property type="entry name" value="MFS_dom"/>
</dbReference>
<dbReference type="PANTHER" id="PTHR11662">
    <property type="entry name" value="SOLUTE CARRIER FAMILY 17"/>
    <property type="match status" value="1"/>
</dbReference>
<dbReference type="EMBL" id="WJQU01000004">
    <property type="protein sequence ID" value="KAJ6635377.1"/>
    <property type="molecule type" value="Genomic_DNA"/>
</dbReference>
<keyword evidence="10" id="KW-0770">Synapse</keyword>
<evidence type="ECO:0000256" key="14">
    <source>
        <dbReference type="ARBA" id="ARBA00023329"/>
    </source>
</evidence>
<dbReference type="GO" id="GO:0016323">
    <property type="term" value="C:basolateral plasma membrane"/>
    <property type="evidence" value="ECO:0007669"/>
    <property type="project" value="UniProtKB-SubCell"/>
</dbReference>
<evidence type="ECO:0000256" key="5">
    <source>
        <dbReference type="ARBA" id="ARBA00022448"/>
    </source>
</evidence>